<dbReference type="EMBL" id="JAOTJC010000008">
    <property type="protein sequence ID" value="MCU7555082.1"/>
    <property type="molecule type" value="Genomic_DNA"/>
</dbReference>
<protein>
    <recommendedName>
        <fullName evidence="4">Lipoprotein</fullName>
    </recommendedName>
</protein>
<organism evidence="2 3">
    <name type="scientific">Alteromonas salexigens</name>
    <dbReference type="NCBI Taxonomy" id="2982530"/>
    <lineage>
        <taxon>Bacteria</taxon>
        <taxon>Pseudomonadati</taxon>
        <taxon>Pseudomonadota</taxon>
        <taxon>Gammaproteobacteria</taxon>
        <taxon>Alteromonadales</taxon>
        <taxon>Alteromonadaceae</taxon>
        <taxon>Alteromonas/Salinimonas group</taxon>
        <taxon>Alteromonas</taxon>
    </lineage>
</organism>
<name>A0ABT2VP42_9ALTE</name>
<feature type="chain" id="PRO_5045916837" description="Lipoprotein" evidence="1">
    <location>
        <begin position="23"/>
        <end position="86"/>
    </location>
</feature>
<sequence>MKKLIGIAALASLTALTGCATSDDHIAKAGKDRDDLVCEYTRVTGSNLKKKVCMTPRQREIAREAARQEMENVQRRMAHESSVTGQ</sequence>
<dbReference type="Proteomes" id="UP001209257">
    <property type="component" value="Unassembled WGS sequence"/>
</dbReference>
<comment type="caution">
    <text evidence="2">The sequence shown here is derived from an EMBL/GenBank/DDBJ whole genome shotgun (WGS) entry which is preliminary data.</text>
</comment>
<keyword evidence="1" id="KW-0732">Signal</keyword>
<dbReference type="PROSITE" id="PS51257">
    <property type="entry name" value="PROKAR_LIPOPROTEIN"/>
    <property type="match status" value="1"/>
</dbReference>
<evidence type="ECO:0000313" key="3">
    <source>
        <dbReference type="Proteomes" id="UP001209257"/>
    </source>
</evidence>
<dbReference type="RefSeq" id="WP_262994394.1">
    <property type="nucleotide sequence ID" value="NZ_JAOTJC010000008.1"/>
</dbReference>
<keyword evidence="3" id="KW-1185">Reference proteome</keyword>
<evidence type="ECO:0000256" key="1">
    <source>
        <dbReference type="SAM" id="SignalP"/>
    </source>
</evidence>
<evidence type="ECO:0000313" key="2">
    <source>
        <dbReference type="EMBL" id="MCU7555082.1"/>
    </source>
</evidence>
<feature type="signal peptide" evidence="1">
    <location>
        <begin position="1"/>
        <end position="22"/>
    </location>
</feature>
<accession>A0ABT2VP42</accession>
<reference evidence="3" key="1">
    <citation type="submission" date="2023-07" db="EMBL/GenBank/DDBJ databases">
        <title>Study on multiphase classification of strain Alteromonas salexigens isolated from the Yellow Sea.</title>
        <authorList>
            <person name="Sun L."/>
        </authorList>
    </citation>
    <scope>NUCLEOTIDE SEQUENCE [LARGE SCALE GENOMIC DNA]</scope>
    <source>
        <strain evidence="3">ASW11-19</strain>
    </source>
</reference>
<gene>
    <name evidence="2" type="ORF">OCL06_10780</name>
</gene>
<proteinExistence type="predicted"/>
<evidence type="ECO:0008006" key="4">
    <source>
        <dbReference type="Google" id="ProtNLM"/>
    </source>
</evidence>